<evidence type="ECO:0000313" key="4">
    <source>
        <dbReference type="Proteomes" id="UP000321129"/>
    </source>
</evidence>
<evidence type="ECO:0000256" key="1">
    <source>
        <dbReference type="SAM" id="SignalP"/>
    </source>
</evidence>
<dbReference type="RefSeq" id="WP_147121300.1">
    <property type="nucleotide sequence ID" value="NZ_VOPY01000001.1"/>
</dbReference>
<accession>A0A5C6UK87</accession>
<dbReference type="Proteomes" id="UP000321129">
    <property type="component" value="Unassembled WGS sequence"/>
</dbReference>
<sequence>MRRFLSLAIVPPLLALGGCASMGSGAGPVDVTRFHLAGSDGQIARGTIAIGTVTDSPLDSQSLEFRSYAAAVAEQLRQIGYTPVAEASGAAYLARVNYRRATREAGPSRSPVSVGVGGSTGSYGSGVGIGLGISLGGKKRGEVLTQLSVAIERRADASVVWEGRADTAAREGSDAASVEAMANKLAAALFKGFPGESGRTITVR</sequence>
<feature type="signal peptide" evidence="1">
    <location>
        <begin position="1"/>
        <end position="26"/>
    </location>
</feature>
<proteinExistence type="predicted"/>
<reference evidence="3 4" key="1">
    <citation type="submission" date="2019-08" db="EMBL/GenBank/DDBJ databases">
        <title>Sphingorhabdus soil sp. nov., isolated from arctic soil.</title>
        <authorList>
            <person name="Liu Y."/>
        </authorList>
    </citation>
    <scope>NUCLEOTIDE SEQUENCE [LARGE SCALE GENOMIC DNA]</scope>
    <source>
        <strain evidence="3 4">D-2Q-5-6</strain>
    </source>
</reference>
<feature type="domain" description="DUF4136" evidence="2">
    <location>
        <begin position="57"/>
        <end position="195"/>
    </location>
</feature>
<gene>
    <name evidence="3" type="ORF">FSZ31_01540</name>
</gene>
<dbReference type="Pfam" id="PF13590">
    <property type="entry name" value="DUF4136"/>
    <property type="match status" value="1"/>
</dbReference>
<dbReference type="AlphaFoldDB" id="A0A5C6UK87"/>
<dbReference type="PROSITE" id="PS51257">
    <property type="entry name" value="PROKAR_LIPOPROTEIN"/>
    <property type="match status" value="1"/>
</dbReference>
<organism evidence="3 4">
    <name type="scientific">Flavisphingopyxis soli</name>
    <dbReference type="NCBI Taxonomy" id="2601267"/>
    <lineage>
        <taxon>Bacteria</taxon>
        <taxon>Pseudomonadati</taxon>
        <taxon>Pseudomonadota</taxon>
        <taxon>Alphaproteobacteria</taxon>
        <taxon>Sphingomonadales</taxon>
        <taxon>Sphingopyxidaceae</taxon>
        <taxon>Flavisphingopyxis</taxon>
    </lineage>
</organism>
<dbReference type="InterPro" id="IPR025411">
    <property type="entry name" value="DUF4136"/>
</dbReference>
<comment type="caution">
    <text evidence="3">The sequence shown here is derived from an EMBL/GenBank/DDBJ whole genome shotgun (WGS) entry which is preliminary data.</text>
</comment>
<name>A0A5C6UK87_9SPHN</name>
<evidence type="ECO:0000259" key="2">
    <source>
        <dbReference type="Pfam" id="PF13590"/>
    </source>
</evidence>
<dbReference type="EMBL" id="VOPY01000001">
    <property type="protein sequence ID" value="TXC73463.1"/>
    <property type="molecule type" value="Genomic_DNA"/>
</dbReference>
<dbReference type="OrthoDB" id="7428103at2"/>
<protein>
    <submittedName>
        <fullName evidence="3">DUF4136 domain-containing protein</fullName>
    </submittedName>
</protein>
<feature type="chain" id="PRO_5022778339" evidence="1">
    <location>
        <begin position="27"/>
        <end position="204"/>
    </location>
</feature>
<keyword evidence="1" id="KW-0732">Signal</keyword>
<evidence type="ECO:0000313" key="3">
    <source>
        <dbReference type="EMBL" id="TXC73463.1"/>
    </source>
</evidence>
<keyword evidence="4" id="KW-1185">Reference proteome</keyword>